<accession>A0A926IH13</accession>
<keyword evidence="4" id="KW-1185">Reference proteome</keyword>
<evidence type="ECO:0000259" key="2">
    <source>
        <dbReference type="Pfam" id="PF13478"/>
    </source>
</evidence>
<dbReference type="RefSeq" id="WP_249322981.1">
    <property type="nucleotide sequence ID" value="NZ_JACRTK010000001.1"/>
</dbReference>
<dbReference type="PANTHER" id="PTHR30388:SF6">
    <property type="entry name" value="XANTHINE DEHYDROGENASE SUBUNIT A-RELATED"/>
    <property type="match status" value="1"/>
</dbReference>
<dbReference type="InterPro" id="IPR027051">
    <property type="entry name" value="XdhC_Rossmann_dom"/>
</dbReference>
<dbReference type="PANTHER" id="PTHR30388">
    <property type="entry name" value="ALDEHYDE OXIDOREDUCTASE MOLYBDENUM COFACTOR ASSEMBLY PROTEIN"/>
    <property type="match status" value="1"/>
</dbReference>
<dbReference type="Pfam" id="PF02625">
    <property type="entry name" value="XdhC_CoxI"/>
    <property type="match status" value="1"/>
</dbReference>
<evidence type="ECO:0000259" key="1">
    <source>
        <dbReference type="Pfam" id="PF02625"/>
    </source>
</evidence>
<dbReference type="Pfam" id="PF13478">
    <property type="entry name" value="XdhC_C"/>
    <property type="match status" value="1"/>
</dbReference>
<gene>
    <name evidence="3" type="ORF">H8689_03255</name>
</gene>
<evidence type="ECO:0000313" key="3">
    <source>
        <dbReference type="EMBL" id="MBC8590157.1"/>
    </source>
</evidence>
<dbReference type="Proteomes" id="UP000601522">
    <property type="component" value="Unassembled WGS sequence"/>
</dbReference>
<feature type="domain" description="XdhC Rossmann" evidence="2">
    <location>
        <begin position="107"/>
        <end position="249"/>
    </location>
</feature>
<protein>
    <submittedName>
        <fullName evidence="3">XdhC family protein</fullName>
    </submittedName>
</protein>
<organism evidence="3 4">
    <name type="scientific">Wansuia hejianensis</name>
    <dbReference type="NCBI Taxonomy" id="2763667"/>
    <lineage>
        <taxon>Bacteria</taxon>
        <taxon>Bacillati</taxon>
        <taxon>Bacillota</taxon>
        <taxon>Clostridia</taxon>
        <taxon>Lachnospirales</taxon>
        <taxon>Lachnospiraceae</taxon>
        <taxon>Wansuia</taxon>
    </lineage>
</organism>
<name>A0A926IH13_9FIRM</name>
<reference evidence="3 4" key="1">
    <citation type="submission" date="2020-08" db="EMBL/GenBank/DDBJ databases">
        <title>Genome public.</title>
        <authorList>
            <person name="Liu C."/>
            <person name="Sun Q."/>
        </authorList>
    </citation>
    <scope>NUCLEOTIDE SEQUENCE [LARGE SCALE GENOMIC DNA]</scope>
    <source>
        <strain evidence="3 4">NSJ-26</strain>
    </source>
</reference>
<dbReference type="InterPro" id="IPR052698">
    <property type="entry name" value="MoCofactor_Util/Proc"/>
</dbReference>
<proteinExistence type="predicted"/>
<sequence length="265" mass="29017">MSEIIIMKSLLELIEKGEDLALITITKAQGSTPRGIGAQMIVLGDGSIIGTVGGGILEKRIIQLGVEAIEKGNSQSIPLDLKAEDIGMVCGGQIEIFIQIYKSRPKLLIVGGGHVSFALYNLASILDFDIVIFEDREEFLNPERFPLAKELVLGPIDKSLREHGISEDSYIVIVTRGHKYDEEALEAVIDSKAKYIGVMGSKKKVLNMFDNIKSRGISEESLSKVYSPIGLDIGNSSPEEIGISILAEILAVKNNRKVQHMRIER</sequence>
<dbReference type="InterPro" id="IPR003777">
    <property type="entry name" value="XdhC_CoxI"/>
</dbReference>
<dbReference type="EMBL" id="JACRTK010000001">
    <property type="protein sequence ID" value="MBC8590157.1"/>
    <property type="molecule type" value="Genomic_DNA"/>
</dbReference>
<dbReference type="Gene3D" id="3.40.50.720">
    <property type="entry name" value="NAD(P)-binding Rossmann-like Domain"/>
    <property type="match status" value="1"/>
</dbReference>
<evidence type="ECO:0000313" key="4">
    <source>
        <dbReference type="Proteomes" id="UP000601522"/>
    </source>
</evidence>
<comment type="caution">
    <text evidence="3">The sequence shown here is derived from an EMBL/GenBank/DDBJ whole genome shotgun (WGS) entry which is preliminary data.</text>
</comment>
<dbReference type="AlphaFoldDB" id="A0A926IH13"/>
<feature type="domain" description="XdhC- CoxI" evidence="1">
    <location>
        <begin position="14"/>
        <end position="75"/>
    </location>
</feature>